<dbReference type="InterPro" id="IPR011335">
    <property type="entry name" value="Restrct_endonuc-II-like"/>
</dbReference>
<sequence length="35" mass="4286">MSKLDRWTKYQLYEIAGVKEYWLVDPANESVEYIF</sequence>
<evidence type="ECO:0000313" key="2">
    <source>
        <dbReference type="EMBL" id="MBP2079118.1"/>
    </source>
</evidence>
<feature type="domain" description="Putative restriction endonuclease" evidence="1">
    <location>
        <begin position="5"/>
        <end position="32"/>
    </location>
</feature>
<proteinExistence type="predicted"/>
<dbReference type="Gene3D" id="3.90.1570.10">
    <property type="entry name" value="tt1808, chain A"/>
    <property type="match status" value="1"/>
</dbReference>
<keyword evidence="2" id="KW-0255">Endonuclease</keyword>
<gene>
    <name evidence="2" type="ORF">J2Z64_003389</name>
</gene>
<dbReference type="Pfam" id="PF05685">
    <property type="entry name" value="Uma2"/>
    <property type="match status" value="1"/>
</dbReference>
<dbReference type="GO" id="GO:0004519">
    <property type="term" value="F:endonuclease activity"/>
    <property type="evidence" value="ECO:0007669"/>
    <property type="project" value="UniProtKB-KW"/>
</dbReference>
<protein>
    <submittedName>
        <fullName evidence="2">Uma2 family endonuclease</fullName>
    </submittedName>
</protein>
<dbReference type="InterPro" id="IPR008538">
    <property type="entry name" value="Uma2"/>
</dbReference>
<dbReference type="SUPFAM" id="SSF52980">
    <property type="entry name" value="Restriction endonuclease-like"/>
    <property type="match status" value="1"/>
</dbReference>
<evidence type="ECO:0000313" key="3">
    <source>
        <dbReference type="Proteomes" id="UP001138793"/>
    </source>
</evidence>
<dbReference type="AlphaFoldDB" id="A0A9X0YUJ2"/>
<reference evidence="2" key="1">
    <citation type="submission" date="2021-03" db="EMBL/GenBank/DDBJ databases">
        <title>Genomic Encyclopedia of Type Strains, Phase IV (KMG-IV): sequencing the most valuable type-strain genomes for metagenomic binning, comparative biology and taxonomic classification.</title>
        <authorList>
            <person name="Goeker M."/>
        </authorList>
    </citation>
    <scope>NUCLEOTIDE SEQUENCE</scope>
    <source>
        <strain evidence="2">DSM 107338</strain>
    </source>
</reference>
<evidence type="ECO:0000259" key="1">
    <source>
        <dbReference type="Pfam" id="PF05685"/>
    </source>
</evidence>
<name>A0A9X0YUJ2_9BACI</name>
<comment type="caution">
    <text evidence="2">The sequence shown here is derived from an EMBL/GenBank/DDBJ whole genome shotgun (WGS) entry which is preliminary data.</text>
</comment>
<dbReference type="Proteomes" id="UP001138793">
    <property type="component" value="Unassembled WGS sequence"/>
</dbReference>
<keyword evidence="2" id="KW-0540">Nuclease</keyword>
<dbReference type="RefSeq" id="WP_245347820.1">
    <property type="nucleotide sequence ID" value="NZ_JAGGMB010000013.1"/>
</dbReference>
<keyword evidence="2" id="KW-0378">Hydrolase</keyword>
<dbReference type="InterPro" id="IPR012296">
    <property type="entry name" value="Nuclease_put_TT1808"/>
</dbReference>
<accession>A0A9X0YUJ2</accession>
<dbReference type="EMBL" id="JAGGMB010000013">
    <property type="protein sequence ID" value="MBP2079118.1"/>
    <property type="molecule type" value="Genomic_DNA"/>
</dbReference>
<keyword evidence="3" id="KW-1185">Reference proteome</keyword>
<organism evidence="2 3">
    <name type="scientific">Oceanobacillus polygoni</name>
    <dbReference type="NCBI Taxonomy" id="1235259"/>
    <lineage>
        <taxon>Bacteria</taxon>
        <taxon>Bacillati</taxon>
        <taxon>Bacillota</taxon>
        <taxon>Bacilli</taxon>
        <taxon>Bacillales</taxon>
        <taxon>Bacillaceae</taxon>
        <taxon>Oceanobacillus</taxon>
    </lineage>
</organism>